<sequence length="252" mass="26269">MDGDGFVVPEDEVGRGGELAALVHGRVQSAVDELRRSDFWHVFAEDILPRVQELAEDRRVVVLAAGLGRMVGSRVAQLQLALLLQLADALGADREAGDVKVFDPAFDEGSDVAALASLPDELGGPLEVAAACLTSAELEDALANSASGDGNVLLICYLPHTDAELTAQVLTALETAGENAAVIVANSITDHVELVEAVATYKRKGSETLVRALREACVVADEVPLPEAEAHALCVGAFNGLALHVVACANAM</sequence>
<dbReference type="PANTHER" id="PTHR28626:SF3">
    <property type="entry name" value="SRR1-LIKE PROTEIN"/>
    <property type="match status" value="1"/>
</dbReference>
<dbReference type="InterPro" id="IPR012942">
    <property type="entry name" value="SRR1-like"/>
</dbReference>
<protein>
    <recommendedName>
        <fullName evidence="2">SRR1-like domain-containing protein</fullName>
    </recommendedName>
</protein>
<evidence type="ECO:0000259" key="2">
    <source>
        <dbReference type="Pfam" id="PF07985"/>
    </source>
</evidence>
<dbReference type="AlphaFoldDB" id="A0A0L0DL06"/>
<reference evidence="3 4" key="1">
    <citation type="submission" date="2010-05" db="EMBL/GenBank/DDBJ databases">
        <title>The Genome Sequence of Thecamonas trahens ATCC 50062.</title>
        <authorList>
            <consortium name="The Broad Institute Genome Sequencing Platform"/>
            <person name="Russ C."/>
            <person name="Cuomo C."/>
            <person name="Shea T."/>
            <person name="Young S.K."/>
            <person name="Zeng Q."/>
            <person name="Koehrsen M."/>
            <person name="Haas B."/>
            <person name="Borodovsky M."/>
            <person name="Guigo R."/>
            <person name="Alvarado L."/>
            <person name="Berlin A."/>
            <person name="Bochicchio J."/>
            <person name="Borenstein D."/>
            <person name="Chapman S."/>
            <person name="Chen Z."/>
            <person name="Freedman E."/>
            <person name="Gellesch M."/>
            <person name="Goldberg J."/>
            <person name="Griggs A."/>
            <person name="Gujja S."/>
            <person name="Heilman E."/>
            <person name="Heiman D."/>
            <person name="Hepburn T."/>
            <person name="Howarth C."/>
            <person name="Jen D."/>
            <person name="Larson L."/>
            <person name="Mehta T."/>
            <person name="Park D."/>
            <person name="Pearson M."/>
            <person name="Roberts A."/>
            <person name="Saif S."/>
            <person name="Shenoy N."/>
            <person name="Sisk P."/>
            <person name="Stolte C."/>
            <person name="Sykes S."/>
            <person name="Thomson T."/>
            <person name="Walk T."/>
            <person name="White J."/>
            <person name="Yandava C."/>
            <person name="Burger G."/>
            <person name="Gray M.W."/>
            <person name="Holland P.W.H."/>
            <person name="King N."/>
            <person name="Lang F.B.F."/>
            <person name="Roger A.J."/>
            <person name="Ruiz-Trillo I."/>
            <person name="Lander E."/>
            <person name="Nusbaum C."/>
        </authorList>
    </citation>
    <scope>NUCLEOTIDE SEQUENCE [LARGE SCALE GENOMIC DNA]</scope>
    <source>
        <strain evidence="3 4">ATCC 50062</strain>
    </source>
</reference>
<dbReference type="GO" id="GO:0005737">
    <property type="term" value="C:cytoplasm"/>
    <property type="evidence" value="ECO:0007669"/>
    <property type="project" value="TreeGrafter"/>
</dbReference>
<evidence type="ECO:0000313" key="3">
    <source>
        <dbReference type="EMBL" id="KNC52058.1"/>
    </source>
</evidence>
<name>A0A0L0DL06_THETB</name>
<dbReference type="GeneID" id="25560662"/>
<dbReference type="EMBL" id="GL349436">
    <property type="protein sequence ID" value="KNC52058.1"/>
    <property type="molecule type" value="Genomic_DNA"/>
</dbReference>
<organism evidence="3 4">
    <name type="scientific">Thecamonas trahens ATCC 50062</name>
    <dbReference type="NCBI Taxonomy" id="461836"/>
    <lineage>
        <taxon>Eukaryota</taxon>
        <taxon>Apusozoa</taxon>
        <taxon>Apusomonadida</taxon>
        <taxon>Apusomonadidae</taxon>
        <taxon>Thecamonas</taxon>
    </lineage>
</organism>
<gene>
    <name evidence="3" type="ORF">AMSG_00885</name>
</gene>
<accession>A0A0L0DL06</accession>
<dbReference type="GO" id="GO:0005634">
    <property type="term" value="C:nucleus"/>
    <property type="evidence" value="ECO:0007669"/>
    <property type="project" value="TreeGrafter"/>
</dbReference>
<comment type="similarity">
    <text evidence="1">Belongs to the SRR1 family.</text>
</comment>
<dbReference type="PANTHER" id="PTHR28626">
    <property type="entry name" value="SRR1-LIKE PROTEIN"/>
    <property type="match status" value="1"/>
</dbReference>
<keyword evidence="4" id="KW-1185">Reference proteome</keyword>
<feature type="domain" description="SRR1-like" evidence="2">
    <location>
        <begin position="59"/>
        <end position="244"/>
    </location>
</feature>
<evidence type="ECO:0000256" key="1">
    <source>
        <dbReference type="ARBA" id="ARBA00009856"/>
    </source>
</evidence>
<evidence type="ECO:0000313" key="4">
    <source>
        <dbReference type="Proteomes" id="UP000054408"/>
    </source>
</evidence>
<dbReference type="RefSeq" id="XP_013762064.1">
    <property type="nucleotide sequence ID" value="XM_013906610.1"/>
</dbReference>
<proteinExistence type="inferred from homology"/>
<dbReference type="InterPro" id="IPR040044">
    <property type="entry name" value="SRR1L"/>
</dbReference>
<dbReference type="Proteomes" id="UP000054408">
    <property type="component" value="Unassembled WGS sequence"/>
</dbReference>
<dbReference type="Pfam" id="PF07985">
    <property type="entry name" value="SRR1"/>
    <property type="match status" value="1"/>
</dbReference>